<keyword evidence="3" id="KW-1185">Reference proteome</keyword>
<proteinExistence type="predicted"/>
<dbReference type="AlphaFoldDB" id="A0AAD4URH5"/>
<name>A0AAD4URH5_PRUDU</name>
<evidence type="ECO:0000313" key="3">
    <source>
        <dbReference type="Proteomes" id="UP001054821"/>
    </source>
</evidence>
<evidence type="ECO:0000313" key="2">
    <source>
        <dbReference type="EMBL" id="KAI5310954.1"/>
    </source>
</evidence>
<comment type="caution">
    <text evidence="2">The sequence shown here is derived from an EMBL/GenBank/DDBJ whole genome shotgun (WGS) entry which is preliminary data.</text>
</comment>
<sequence>MDFYFRRCSQYSAKEESLQGEKNENENPQTNNKSRVENLAEPSLEAHIPPPHSQEEVVCPPVPDSFEGLLPKSTAHPLEPVGEDEGPVAATTSC</sequence>
<protein>
    <submittedName>
        <fullName evidence="2">Uncharacterized protein</fullName>
    </submittedName>
</protein>
<feature type="region of interest" description="Disordered" evidence="1">
    <location>
        <begin position="13"/>
        <end position="94"/>
    </location>
</feature>
<reference evidence="2 3" key="1">
    <citation type="journal article" date="2022" name="G3 (Bethesda)">
        <title>Whole-genome sequence and methylome profiling of the almond [Prunus dulcis (Mill.) D.A. Webb] cultivar 'Nonpareil'.</title>
        <authorList>
            <person name="D'Amico-Willman K.M."/>
            <person name="Ouma W.Z."/>
            <person name="Meulia T."/>
            <person name="Sideli G.M."/>
            <person name="Gradziel T.M."/>
            <person name="Fresnedo-Ramirez J."/>
        </authorList>
    </citation>
    <scope>NUCLEOTIDE SEQUENCE [LARGE SCALE GENOMIC DNA]</scope>
    <source>
        <strain evidence="2">Clone GOH B32 T37-40</strain>
    </source>
</reference>
<dbReference type="EMBL" id="JAJFAZ020000100">
    <property type="protein sequence ID" value="KAI5310954.1"/>
    <property type="molecule type" value="Genomic_DNA"/>
</dbReference>
<accession>A0AAD4URH5</accession>
<organism evidence="2 3">
    <name type="scientific">Prunus dulcis</name>
    <name type="common">Almond</name>
    <name type="synonym">Amygdalus dulcis</name>
    <dbReference type="NCBI Taxonomy" id="3755"/>
    <lineage>
        <taxon>Eukaryota</taxon>
        <taxon>Viridiplantae</taxon>
        <taxon>Streptophyta</taxon>
        <taxon>Embryophyta</taxon>
        <taxon>Tracheophyta</taxon>
        <taxon>Spermatophyta</taxon>
        <taxon>Magnoliopsida</taxon>
        <taxon>eudicotyledons</taxon>
        <taxon>Gunneridae</taxon>
        <taxon>Pentapetalae</taxon>
        <taxon>rosids</taxon>
        <taxon>fabids</taxon>
        <taxon>Rosales</taxon>
        <taxon>Rosaceae</taxon>
        <taxon>Amygdaloideae</taxon>
        <taxon>Amygdaleae</taxon>
        <taxon>Prunus</taxon>
    </lineage>
</organism>
<feature type="compositionally biased region" description="Basic and acidic residues" evidence="1">
    <location>
        <begin position="13"/>
        <end position="25"/>
    </location>
</feature>
<gene>
    <name evidence="2" type="ORF">L3X38_045477</name>
</gene>
<evidence type="ECO:0000256" key="1">
    <source>
        <dbReference type="SAM" id="MobiDB-lite"/>
    </source>
</evidence>
<dbReference type="Proteomes" id="UP001054821">
    <property type="component" value="Unassembled WGS sequence"/>
</dbReference>